<evidence type="ECO:0000259" key="5">
    <source>
        <dbReference type="PROSITE" id="PS50977"/>
    </source>
</evidence>
<evidence type="ECO:0000256" key="2">
    <source>
        <dbReference type="ARBA" id="ARBA00023125"/>
    </source>
</evidence>
<accession>A0A975FWA1</accession>
<keyword evidence="3" id="KW-0804">Transcription</keyword>
<dbReference type="Proteomes" id="UP000676409">
    <property type="component" value="Chromosome"/>
</dbReference>
<dbReference type="SUPFAM" id="SSF48498">
    <property type="entry name" value="Tetracyclin repressor-like, C-terminal domain"/>
    <property type="match status" value="1"/>
</dbReference>
<reference evidence="6" key="1">
    <citation type="submission" date="2021-04" db="EMBL/GenBank/DDBJ databases">
        <title>The complete genome sequence of Caulobacter sp. S6.</title>
        <authorList>
            <person name="Tang Y."/>
            <person name="Ouyang W."/>
            <person name="Liu Q."/>
            <person name="Huang B."/>
            <person name="Guo Z."/>
            <person name="Lei P."/>
        </authorList>
    </citation>
    <scope>NUCLEOTIDE SEQUENCE</scope>
    <source>
        <strain evidence="6">S6</strain>
    </source>
</reference>
<dbReference type="InterPro" id="IPR001647">
    <property type="entry name" value="HTH_TetR"/>
</dbReference>
<keyword evidence="2 4" id="KW-0238">DNA-binding</keyword>
<evidence type="ECO:0000256" key="1">
    <source>
        <dbReference type="ARBA" id="ARBA00023015"/>
    </source>
</evidence>
<dbReference type="InterPro" id="IPR036271">
    <property type="entry name" value="Tet_transcr_reg_TetR-rel_C_sf"/>
</dbReference>
<sequence>MNHRPAYAVAAFNDAPPTRRALAKQRTRQRLLEAARRLFAERGYEAATVRDIAAAADLSTGAVFASFADKAELFTEVIVSDYEQLAERMDALDLEALPAREALMSIFAIAYQNQIEQLGLIQAAISFSWQRDHTAELRSRQGMKLLTALISAVLQRGVQSGELSDRLDVRLTTEMLWDCYMANYRRAIFDHWDAKALCERLSAQIDLMLAGFRAAA</sequence>
<dbReference type="InterPro" id="IPR050109">
    <property type="entry name" value="HTH-type_TetR-like_transc_reg"/>
</dbReference>
<gene>
    <name evidence="6" type="ORF">KCG34_14540</name>
</gene>
<dbReference type="PROSITE" id="PS50977">
    <property type="entry name" value="HTH_TETR_2"/>
    <property type="match status" value="1"/>
</dbReference>
<evidence type="ECO:0000313" key="6">
    <source>
        <dbReference type="EMBL" id="QUD86316.1"/>
    </source>
</evidence>
<dbReference type="PANTHER" id="PTHR30055">
    <property type="entry name" value="HTH-TYPE TRANSCRIPTIONAL REGULATOR RUTR"/>
    <property type="match status" value="1"/>
</dbReference>
<dbReference type="GO" id="GO:0003700">
    <property type="term" value="F:DNA-binding transcription factor activity"/>
    <property type="evidence" value="ECO:0007669"/>
    <property type="project" value="TreeGrafter"/>
</dbReference>
<feature type="domain" description="HTH tetR-type" evidence="5">
    <location>
        <begin position="25"/>
        <end position="85"/>
    </location>
</feature>
<organism evidence="6 7">
    <name type="scientific">Phenylobacterium montanum</name>
    <dbReference type="NCBI Taxonomy" id="2823693"/>
    <lineage>
        <taxon>Bacteria</taxon>
        <taxon>Pseudomonadati</taxon>
        <taxon>Pseudomonadota</taxon>
        <taxon>Alphaproteobacteria</taxon>
        <taxon>Caulobacterales</taxon>
        <taxon>Caulobacteraceae</taxon>
        <taxon>Phenylobacterium</taxon>
    </lineage>
</organism>
<dbReference type="PRINTS" id="PR00455">
    <property type="entry name" value="HTHTETR"/>
</dbReference>
<feature type="DNA-binding region" description="H-T-H motif" evidence="4">
    <location>
        <begin position="48"/>
        <end position="67"/>
    </location>
</feature>
<dbReference type="AlphaFoldDB" id="A0A975FWA1"/>
<dbReference type="EMBL" id="CP073078">
    <property type="protein sequence ID" value="QUD86316.1"/>
    <property type="molecule type" value="Genomic_DNA"/>
</dbReference>
<protein>
    <submittedName>
        <fullName evidence="6">TetR family transcriptional regulator</fullName>
    </submittedName>
</protein>
<keyword evidence="1" id="KW-0805">Transcription regulation</keyword>
<dbReference type="Gene3D" id="1.10.357.10">
    <property type="entry name" value="Tetracycline Repressor, domain 2"/>
    <property type="match status" value="1"/>
</dbReference>
<keyword evidence="7" id="KW-1185">Reference proteome</keyword>
<dbReference type="SUPFAM" id="SSF46689">
    <property type="entry name" value="Homeodomain-like"/>
    <property type="match status" value="1"/>
</dbReference>
<name>A0A975FWA1_9CAUL</name>
<dbReference type="GO" id="GO:0000976">
    <property type="term" value="F:transcription cis-regulatory region binding"/>
    <property type="evidence" value="ECO:0007669"/>
    <property type="project" value="TreeGrafter"/>
</dbReference>
<evidence type="ECO:0000256" key="3">
    <source>
        <dbReference type="ARBA" id="ARBA00023163"/>
    </source>
</evidence>
<evidence type="ECO:0000256" key="4">
    <source>
        <dbReference type="PROSITE-ProRule" id="PRU00335"/>
    </source>
</evidence>
<dbReference type="InterPro" id="IPR009057">
    <property type="entry name" value="Homeodomain-like_sf"/>
</dbReference>
<dbReference type="RefSeq" id="WP_211936368.1">
    <property type="nucleotide sequence ID" value="NZ_CP073078.1"/>
</dbReference>
<proteinExistence type="predicted"/>
<evidence type="ECO:0000313" key="7">
    <source>
        <dbReference type="Proteomes" id="UP000676409"/>
    </source>
</evidence>
<dbReference type="PANTHER" id="PTHR30055:SF234">
    <property type="entry name" value="HTH-TYPE TRANSCRIPTIONAL REGULATOR BETI"/>
    <property type="match status" value="1"/>
</dbReference>
<dbReference type="KEGG" id="caul:KCG34_14540"/>
<dbReference type="Pfam" id="PF00440">
    <property type="entry name" value="TetR_N"/>
    <property type="match status" value="1"/>
</dbReference>